<feature type="transmembrane region" description="Helical" evidence="12">
    <location>
        <begin position="186"/>
        <end position="208"/>
    </location>
</feature>
<keyword evidence="3 12" id="KW-0812">Transmembrane</keyword>
<reference evidence="13 14" key="1">
    <citation type="submission" date="2023-11" db="EMBL/GenBank/DDBJ databases">
        <authorList>
            <person name="Xu M."/>
            <person name="Jiang T."/>
        </authorList>
    </citation>
    <scope>NUCLEOTIDE SEQUENCE [LARGE SCALE GENOMIC DNA]</scope>
    <source>
        <strain evidence="13 14">SD</strain>
    </source>
</reference>
<dbReference type="EMBL" id="JAXAVX010000003">
    <property type="protein sequence ID" value="MDX8151665.1"/>
    <property type="molecule type" value="Genomic_DNA"/>
</dbReference>
<name>A0ABU4VJQ0_9ACTN</name>
<comment type="subcellular location">
    <subcellularLocation>
        <location evidence="1">Membrane</location>
        <topology evidence="1">Multi-pass membrane protein</topology>
    </subcellularLocation>
</comment>
<protein>
    <submittedName>
        <fullName evidence="13">COX15/CtaA family protein</fullName>
    </submittedName>
</protein>
<evidence type="ECO:0000256" key="1">
    <source>
        <dbReference type="ARBA" id="ARBA00004141"/>
    </source>
</evidence>
<evidence type="ECO:0000256" key="10">
    <source>
        <dbReference type="ARBA" id="ARBA00023157"/>
    </source>
</evidence>
<keyword evidence="6" id="KW-0560">Oxidoreductase</keyword>
<evidence type="ECO:0000256" key="8">
    <source>
        <dbReference type="ARBA" id="ARBA00023133"/>
    </source>
</evidence>
<evidence type="ECO:0000256" key="11">
    <source>
        <dbReference type="ARBA" id="ARBA00023444"/>
    </source>
</evidence>
<feature type="transmembrane region" description="Helical" evidence="12">
    <location>
        <begin position="31"/>
        <end position="52"/>
    </location>
</feature>
<dbReference type="RefSeq" id="WP_319953820.1">
    <property type="nucleotide sequence ID" value="NZ_JAXAVX010000003.1"/>
</dbReference>
<evidence type="ECO:0000313" key="14">
    <source>
        <dbReference type="Proteomes" id="UP001277761"/>
    </source>
</evidence>
<keyword evidence="5 12" id="KW-1133">Transmembrane helix</keyword>
<evidence type="ECO:0000256" key="7">
    <source>
        <dbReference type="ARBA" id="ARBA00023004"/>
    </source>
</evidence>
<feature type="transmembrane region" description="Helical" evidence="12">
    <location>
        <begin position="115"/>
        <end position="136"/>
    </location>
</feature>
<comment type="pathway">
    <text evidence="11">Porphyrin-containing compound metabolism.</text>
</comment>
<evidence type="ECO:0000313" key="13">
    <source>
        <dbReference type="EMBL" id="MDX8151665.1"/>
    </source>
</evidence>
<evidence type="ECO:0000256" key="2">
    <source>
        <dbReference type="ARBA" id="ARBA00022475"/>
    </source>
</evidence>
<proteinExistence type="predicted"/>
<evidence type="ECO:0000256" key="5">
    <source>
        <dbReference type="ARBA" id="ARBA00022989"/>
    </source>
</evidence>
<dbReference type="PANTHER" id="PTHR35457">
    <property type="entry name" value="HEME A SYNTHASE"/>
    <property type="match status" value="1"/>
</dbReference>
<keyword evidence="14" id="KW-1185">Reference proteome</keyword>
<evidence type="ECO:0000256" key="4">
    <source>
        <dbReference type="ARBA" id="ARBA00022723"/>
    </source>
</evidence>
<keyword evidence="9 12" id="KW-0472">Membrane</keyword>
<comment type="caution">
    <text evidence="13">The sequence shown here is derived from an EMBL/GenBank/DDBJ whole genome shotgun (WGS) entry which is preliminary data.</text>
</comment>
<feature type="transmembrane region" description="Helical" evidence="12">
    <location>
        <begin position="266"/>
        <end position="290"/>
    </location>
</feature>
<feature type="transmembrane region" description="Helical" evidence="12">
    <location>
        <begin position="296"/>
        <end position="315"/>
    </location>
</feature>
<keyword evidence="10" id="KW-1015">Disulfide bond</keyword>
<dbReference type="InterPro" id="IPR003780">
    <property type="entry name" value="COX15/CtaA_fam"/>
</dbReference>
<keyword evidence="7" id="KW-0408">Iron</keyword>
<sequence>MATSTPNAPGDGAPARLQRLRGRFRSSPERMLLAARLALLANIGIMLTGALVRVTGSGLGCSNWPKCDTEVFPTETHSHTFIEFGNRLLTIGVTATALFAIFCALTRVPWRKDLLVLSCWLLVGIFAQGVIGGLSVLYDLDWIWISAHYLVSIVLLLVPAALLVWRAGHDTAAPRDHQATDRLTARVVQALLPIGVLALAAGTLATAAGPNSGGEGTGDVVKRFDVHGTATLEWIVQRHGVVAGLFAVMIVAAWGVAQWRGAGRRLVLVLTLAAMLVALQGVLGLVQYGLELPGELVWVHVTLATITWVTVVWAWQVAGPGKPGASPAG</sequence>
<evidence type="ECO:0000256" key="9">
    <source>
        <dbReference type="ARBA" id="ARBA00023136"/>
    </source>
</evidence>
<dbReference type="InterPro" id="IPR050450">
    <property type="entry name" value="COX15/CtaA_HemeA_synthase"/>
</dbReference>
<dbReference type="PANTHER" id="PTHR35457:SF1">
    <property type="entry name" value="HEME A SYNTHASE"/>
    <property type="match status" value="1"/>
</dbReference>
<feature type="transmembrane region" description="Helical" evidence="12">
    <location>
        <begin position="241"/>
        <end position="259"/>
    </location>
</feature>
<keyword evidence="2" id="KW-1003">Cell membrane</keyword>
<dbReference type="Proteomes" id="UP001277761">
    <property type="component" value="Unassembled WGS sequence"/>
</dbReference>
<evidence type="ECO:0000256" key="3">
    <source>
        <dbReference type="ARBA" id="ARBA00022692"/>
    </source>
</evidence>
<evidence type="ECO:0000256" key="12">
    <source>
        <dbReference type="SAM" id="Phobius"/>
    </source>
</evidence>
<evidence type="ECO:0000256" key="6">
    <source>
        <dbReference type="ARBA" id="ARBA00023002"/>
    </source>
</evidence>
<organism evidence="13 14">
    <name type="scientific">Patulibacter brassicae</name>
    <dbReference type="NCBI Taxonomy" id="1705717"/>
    <lineage>
        <taxon>Bacteria</taxon>
        <taxon>Bacillati</taxon>
        <taxon>Actinomycetota</taxon>
        <taxon>Thermoleophilia</taxon>
        <taxon>Solirubrobacterales</taxon>
        <taxon>Patulibacteraceae</taxon>
        <taxon>Patulibacter</taxon>
    </lineage>
</organism>
<dbReference type="Pfam" id="PF02628">
    <property type="entry name" value="COX15-CtaA"/>
    <property type="match status" value="1"/>
</dbReference>
<keyword evidence="8" id="KW-0350">Heme biosynthesis</keyword>
<keyword evidence="4" id="KW-0479">Metal-binding</keyword>
<feature type="transmembrane region" description="Helical" evidence="12">
    <location>
        <begin position="142"/>
        <end position="165"/>
    </location>
</feature>
<accession>A0ABU4VJQ0</accession>
<feature type="transmembrane region" description="Helical" evidence="12">
    <location>
        <begin position="88"/>
        <end position="108"/>
    </location>
</feature>
<gene>
    <name evidence="13" type="ORF">SK069_08685</name>
</gene>